<comment type="catalytic activity">
    <reaction evidence="1 11">
        <text>[(1-&gt;4)-alpha-D-glucosyl](n) + ADP-alpha-D-glucose = [(1-&gt;4)-alpha-D-glucosyl](n+1) + ADP + H(+)</text>
        <dbReference type="Rhea" id="RHEA:18189"/>
        <dbReference type="Rhea" id="RHEA-COMP:9584"/>
        <dbReference type="Rhea" id="RHEA-COMP:9587"/>
        <dbReference type="ChEBI" id="CHEBI:15378"/>
        <dbReference type="ChEBI" id="CHEBI:15444"/>
        <dbReference type="ChEBI" id="CHEBI:57498"/>
        <dbReference type="ChEBI" id="CHEBI:456216"/>
        <dbReference type="EC" id="2.4.1.21"/>
    </reaction>
</comment>
<dbReference type="InterPro" id="IPR001296">
    <property type="entry name" value="Glyco_trans_1"/>
</dbReference>
<dbReference type="RefSeq" id="WP_145143472.1">
    <property type="nucleotide sequence ID" value="NZ_VLKY01000010.1"/>
</dbReference>
<feature type="domain" description="Glycosyl transferase family 1" evidence="12">
    <location>
        <begin position="336"/>
        <end position="476"/>
    </location>
</feature>
<dbReference type="GO" id="GO:0005978">
    <property type="term" value="P:glycogen biosynthetic process"/>
    <property type="evidence" value="ECO:0007669"/>
    <property type="project" value="UniProtKB-UniRule"/>
</dbReference>
<evidence type="ECO:0000256" key="10">
    <source>
        <dbReference type="ARBA" id="ARBA00031722"/>
    </source>
</evidence>
<evidence type="ECO:0000256" key="9">
    <source>
        <dbReference type="ARBA" id="ARBA00023056"/>
    </source>
</evidence>
<feature type="domain" description="Starch synthase catalytic" evidence="13">
    <location>
        <begin position="45"/>
        <end position="280"/>
    </location>
</feature>
<dbReference type="CDD" id="cd03791">
    <property type="entry name" value="GT5_Glycogen_synthase_DULL1-like"/>
    <property type="match status" value="1"/>
</dbReference>
<evidence type="ECO:0000313" key="14">
    <source>
        <dbReference type="EMBL" id="TWI52735.1"/>
    </source>
</evidence>
<dbReference type="Pfam" id="PF00534">
    <property type="entry name" value="Glycos_transf_1"/>
    <property type="match status" value="1"/>
</dbReference>
<dbReference type="EMBL" id="VLKY01000010">
    <property type="protein sequence ID" value="TWI52735.1"/>
    <property type="molecule type" value="Genomic_DNA"/>
</dbReference>
<dbReference type="PANTHER" id="PTHR45825:SF8">
    <property type="entry name" value="GLYCOGEN SYNTHASE"/>
    <property type="match status" value="1"/>
</dbReference>
<evidence type="ECO:0000256" key="8">
    <source>
        <dbReference type="ARBA" id="ARBA00022679"/>
    </source>
</evidence>
<dbReference type="OrthoDB" id="9808590at2"/>
<dbReference type="Proteomes" id="UP000316905">
    <property type="component" value="Unassembled WGS sequence"/>
</dbReference>
<comment type="caution">
    <text evidence="14">The sequence shown here is derived from an EMBL/GenBank/DDBJ whole genome shotgun (WGS) entry which is preliminary data.</text>
</comment>
<evidence type="ECO:0000256" key="11">
    <source>
        <dbReference type="HAMAP-Rule" id="MF_00484"/>
    </source>
</evidence>
<dbReference type="NCBIfam" id="NF001901">
    <property type="entry name" value="PRK00654.1-5"/>
    <property type="match status" value="1"/>
</dbReference>
<evidence type="ECO:0000256" key="4">
    <source>
        <dbReference type="ARBA" id="ARBA00010281"/>
    </source>
</evidence>
<dbReference type="AlphaFoldDB" id="A0A562Q7J4"/>
<keyword evidence="9 11" id="KW-0320">Glycogen biosynthesis</keyword>
<dbReference type="Gene3D" id="3.40.50.2000">
    <property type="entry name" value="Glycogen Phosphorylase B"/>
    <property type="match status" value="2"/>
</dbReference>
<evidence type="ECO:0000259" key="13">
    <source>
        <dbReference type="Pfam" id="PF08323"/>
    </source>
</evidence>
<evidence type="ECO:0000256" key="1">
    <source>
        <dbReference type="ARBA" id="ARBA00001478"/>
    </source>
</evidence>
<comment type="pathway">
    <text evidence="3 11">Glycan biosynthesis; glycogen biosynthesis.</text>
</comment>
<proteinExistence type="inferred from homology"/>
<sequence>MANAIVGKLESLEPANVEVQTVNRLRTVADEPQLKLSSVVETRKRVLFVTPEITDFVKAGGLGEVSAALPRALSSLHDVRVLIPGYRQVMDAIVDDMQIVGRVPAHAAMPACDIARVDQEDGLVIYVLVCPELYERPGTPYSDTHGLDWADNHIRFGRLASAAAEMAAGTSSIRWCPDLLHLNDWQTGLAAGYLRWRGLKTPSVMTIHNLAYQGVFPRRCMTDLGIPESAFSIDGLEYYGKISFLKAGLVYSNHITTVSQTYAREITTPEFGCGLDGLLRLKAEHAQLSGILNGIDEGWDPCNDPHLYQSFSPYDWSGKQANADRVRADFGLAASSGPLFAVVSRLVHQKGIDLTIEAADQIIHQGGQLVIIGCGEPAVERAVSNLSQRYPGQVGVHIGFCETEARRMFAGSDFLLMPSRFEPCGLSQMYAQRFASLPIARRTGGLADSIEDGVTGFLFDEHTLESYQRSIKRAFEVFARKDLLQAMRRRAMNGPFYWSQSAQPYDELYQSLLGKVRQEQAAI</sequence>
<dbReference type="InterPro" id="IPR013534">
    <property type="entry name" value="Starch_synth_cat_dom"/>
</dbReference>
<evidence type="ECO:0000313" key="15">
    <source>
        <dbReference type="Proteomes" id="UP000316905"/>
    </source>
</evidence>
<evidence type="ECO:0000256" key="7">
    <source>
        <dbReference type="ARBA" id="ARBA00022676"/>
    </source>
</evidence>
<evidence type="ECO:0000256" key="6">
    <source>
        <dbReference type="ARBA" id="ARBA00019935"/>
    </source>
</evidence>
<evidence type="ECO:0000256" key="2">
    <source>
        <dbReference type="ARBA" id="ARBA00002764"/>
    </source>
</evidence>
<keyword evidence="7 11" id="KW-0328">Glycosyltransferase</keyword>
<comment type="similarity">
    <text evidence="4 11">Belongs to the glycosyltransferase 1 family. Bacterial/plant glycogen synthase subfamily.</text>
</comment>
<evidence type="ECO:0000256" key="3">
    <source>
        <dbReference type="ARBA" id="ARBA00004964"/>
    </source>
</evidence>
<comment type="function">
    <text evidence="2 11">Synthesizes alpha-1,4-glucan chains using ADP-glucose.</text>
</comment>
<accession>A0A562Q7J4</accession>
<reference evidence="14 15" key="1">
    <citation type="journal article" date="2015" name="Stand. Genomic Sci.">
        <title>Genomic Encyclopedia of Bacterial and Archaeal Type Strains, Phase III: the genomes of soil and plant-associated and newly described type strains.</title>
        <authorList>
            <person name="Whitman W.B."/>
            <person name="Woyke T."/>
            <person name="Klenk H.P."/>
            <person name="Zhou Y."/>
            <person name="Lilburn T.G."/>
            <person name="Beck B.J."/>
            <person name="De Vos P."/>
            <person name="Vandamme P."/>
            <person name="Eisen J.A."/>
            <person name="Garrity G."/>
            <person name="Hugenholtz P."/>
            <person name="Kyrpides N.C."/>
        </authorList>
    </citation>
    <scope>NUCLEOTIDE SEQUENCE [LARGE SCALE GENOMIC DNA]</scope>
    <source>
        <strain evidence="14 15">CGMCC 1.6858</strain>
    </source>
</reference>
<dbReference type="NCBIfam" id="NF001899">
    <property type="entry name" value="PRK00654.1-2"/>
    <property type="match status" value="1"/>
</dbReference>
<dbReference type="Pfam" id="PF08323">
    <property type="entry name" value="Glyco_transf_5"/>
    <property type="match status" value="1"/>
</dbReference>
<dbReference type="PANTHER" id="PTHR45825">
    <property type="entry name" value="GRANULE-BOUND STARCH SYNTHASE 1, CHLOROPLASTIC/AMYLOPLASTIC"/>
    <property type="match status" value="1"/>
</dbReference>
<keyword evidence="8 11" id="KW-0808">Transferase</keyword>
<name>A0A562Q7J4_9PSED</name>
<protein>
    <recommendedName>
        <fullName evidence="6 11">Glycogen synthase</fullName>
        <ecNumber evidence="5 11">2.4.1.21</ecNumber>
    </recommendedName>
    <alternativeName>
        <fullName evidence="10 11">Starch [bacterial glycogen] synthase</fullName>
    </alternativeName>
</protein>
<dbReference type="SUPFAM" id="SSF53756">
    <property type="entry name" value="UDP-Glycosyltransferase/glycogen phosphorylase"/>
    <property type="match status" value="1"/>
</dbReference>
<evidence type="ECO:0000259" key="12">
    <source>
        <dbReference type="Pfam" id="PF00534"/>
    </source>
</evidence>
<dbReference type="HAMAP" id="MF_00484">
    <property type="entry name" value="Glycogen_synth"/>
    <property type="match status" value="1"/>
</dbReference>
<evidence type="ECO:0000256" key="5">
    <source>
        <dbReference type="ARBA" id="ARBA00012588"/>
    </source>
</evidence>
<organism evidence="14 15">
    <name type="scientific">Pseudomonas duriflava</name>
    <dbReference type="NCBI Taxonomy" id="459528"/>
    <lineage>
        <taxon>Bacteria</taxon>
        <taxon>Pseudomonadati</taxon>
        <taxon>Pseudomonadota</taxon>
        <taxon>Gammaproteobacteria</taxon>
        <taxon>Pseudomonadales</taxon>
        <taxon>Pseudomonadaceae</taxon>
        <taxon>Pseudomonas</taxon>
    </lineage>
</organism>
<gene>
    <name evidence="11" type="primary">glgA</name>
    <name evidence="14" type="ORF">IQ22_03111</name>
</gene>
<dbReference type="EC" id="2.4.1.21" evidence="5 11"/>
<dbReference type="InterPro" id="IPR011835">
    <property type="entry name" value="GS/SS"/>
</dbReference>
<dbReference type="GO" id="GO:0004373">
    <property type="term" value="F:alpha-1,4-glucan glucosyltransferase (UDP-glucose donor) activity"/>
    <property type="evidence" value="ECO:0007669"/>
    <property type="project" value="InterPro"/>
</dbReference>
<dbReference type="GO" id="GO:0009011">
    <property type="term" value="F:alpha-1,4-glucan glucosyltransferase (ADP-glucose donor) activity"/>
    <property type="evidence" value="ECO:0007669"/>
    <property type="project" value="UniProtKB-UniRule"/>
</dbReference>
<feature type="binding site" evidence="11">
    <location>
        <position position="58"/>
    </location>
    <ligand>
        <name>ADP-alpha-D-glucose</name>
        <dbReference type="ChEBI" id="CHEBI:57498"/>
    </ligand>
</feature>
<dbReference type="UniPathway" id="UPA00164"/>
<keyword evidence="15" id="KW-1185">Reference proteome</keyword>
<dbReference type="NCBIfam" id="TIGR02095">
    <property type="entry name" value="glgA"/>
    <property type="match status" value="1"/>
</dbReference>